<evidence type="ECO:0000313" key="2">
    <source>
        <dbReference type="EMBL" id="GAA0959031.1"/>
    </source>
</evidence>
<organism evidence="2 3">
    <name type="scientific">Kribbella koreensis</name>
    <dbReference type="NCBI Taxonomy" id="57909"/>
    <lineage>
        <taxon>Bacteria</taxon>
        <taxon>Bacillati</taxon>
        <taxon>Actinomycetota</taxon>
        <taxon>Actinomycetes</taxon>
        <taxon>Propionibacteriales</taxon>
        <taxon>Kribbellaceae</taxon>
        <taxon>Kribbella</taxon>
    </lineage>
</organism>
<protein>
    <recommendedName>
        <fullName evidence="4">Low temperature requirement A protein (LtrA)</fullName>
    </recommendedName>
</protein>
<dbReference type="InterPro" id="IPR010640">
    <property type="entry name" value="Low_temperature_requirement_A"/>
</dbReference>
<name>A0ABP4C3G4_9ACTN</name>
<evidence type="ECO:0000313" key="3">
    <source>
        <dbReference type="Proteomes" id="UP001500542"/>
    </source>
</evidence>
<proteinExistence type="predicted"/>
<sequence length="49" mass="5519">MTTRRTPIKTEATSEDQSVTTLELFFDLVFVFALTQITALMAHDLTWAG</sequence>
<comment type="caution">
    <text evidence="2">The sequence shown here is derived from an EMBL/GenBank/DDBJ whole genome shotgun (WGS) entry which is preliminary data.</text>
</comment>
<keyword evidence="3" id="KW-1185">Reference proteome</keyword>
<dbReference type="Proteomes" id="UP001500542">
    <property type="component" value="Unassembled WGS sequence"/>
</dbReference>
<feature type="transmembrane region" description="Helical" evidence="1">
    <location>
        <begin position="21"/>
        <end position="42"/>
    </location>
</feature>
<keyword evidence="1" id="KW-0812">Transmembrane</keyword>
<keyword evidence="1" id="KW-0472">Membrane</keyword>
<dbReference type="EMBL" id="BAAAHK010000020">
    <property type="protein sequence ID" value="GAA0959031.1"/>
    <property type="molecule type" value="Genomic_DNA"/>
</dbReference>
<evidence type="ECO:0008006" key="4">
    <source>
        <dbReference type="Google" id="ProtNLM"/>
    </source>
</evidence>
<gene>
    <name evidence="2" type="ORF">GCM10009554_72100</name>
</gene>
<accession>A0ABP4C3G4</accession>
<keyword evidence="1" id="KW-1133">Transmembrane helix</keyword>
<reference evidence="3" key="1">
    <citation type="journal article" date="2019" name="Int. J. Syst. Evol. Microbiol.">
        <title>The Global Catalogue of Microorganisms (GCM) 10K type strain sequencing project: providing services to taxonomists for standard genome sequencing and annotation.</title>
        <authorList>
            <consortium name="The Broad Institute Genomics Platform"/>
            <consortium name="The Broad Institute Genome Sequencing Center for Infectious Disease"/>
            <person name="Wu L."/>
            <person name="Ma J."/>
        </authorList>
    </citation>
    <scope>NUCLEOTIDE SEQUENCE [LARGE SCALE GENOMIC DNA]</scope>
    <source>
        <strain evidence="3">JCM 10977</strain>
    </source>
</reference>
<dbReference type="Pfam" id="PF06772">
    <property type="entry name" value="LtrA"/>
    <property type="match status" value="1"/>
</dbReference>
<evidence type="ECO:0000256" key="1">
    <source>
        <dbReference type="SAM" id="Phobius"/>
    </source>
</evidence>